<sequence>MKEVQNMAAEIINVSTEEELRAALTIRKEVFVEEQKVPEDLEIDEYDNLEAEAQHILIKYDGEFAAAGRVIRYNKDAAKMQRIAVRQKFRTQGLGRVLVLAMENAARELKLESSVLDAQCQAEGFYAKLGYTTTSTEPFDDAGIPHVRMVKEL</sequence>
<gene>
    <name evidence="2" type="ORF">E6C60_1597</name>
</gene>
<evidence type="ECO:0000313" key="3">
    <source>
        <dbReference type="Proteomes" id="UP000300879"/>
    </source>
</evidence>
<dbReference type="CDD" id="cd04301">
    <property type="entry name" value="NAT_SF"/>
    <property type="match status" value="1"/>
</dbReference>
<dbReference type="InterPro" id="IPR000182">
    <property type="entry name" value="GNAT_dom"/>
</dbReference>
<accession>A0A4P8XJ92</accession>
<dbReference type="Pfam" id="PF13673">
    <property type="entry name" value="Acetyltransf_10"/>
    <property type="match status" value="1"/>
</dbReference>
<reference evidence="2 3" key="1">
    <citation type="submission" date="2019-05" db="EMBL/GenBank/DDBJ databases">
        <authorList>
            <person name="Chen C."/>
        </authorList>
    </citation>
    <scope>NUCLEOTIDE SEQUENCE [LARGE SCALE GENOMIC DNA]</scope>
    <source>
        <strain evidence="2 3">HB172198</strain>
    </source>
</reference>
<keyword evidence="2" id="KW-0808">Transferase</keyword>
<dbReference type="GO" id="GO:0004343">
    <property type="term" value="F:glucosamine 6-phosphate N-acetyltransferase activity"/>
    <property type="evidence" value="ECO:0007669"/>
    <property type="project" value="TreeGrafter"/>
</dbReference>
<dbReference type="Proteomes" id="UP000300879">
    <property type="component" value="Chromosome"/>
</dbReference>
<dbReference type="SUPFAM" id="SSF55729">
    <property type="entry name" value="Acyl-CoA N-acyltransferases (Nat)"/>
    <property type="match status" value="1"/>
</dbReference>
<dbReference type="InterPro" id="IPR039143">
    <property type="entry name" value="GNPNAT1-like"/>
</dbReference>
<feature type="domain" description="N-acetyltransferase" evidence="1">
    <location>
        <begin position="10"/>
        <end position="153"/>
    </location>
</feature>
<dbReference type="AlphaFoldDB" id="A0A4P8XJ92"/>
<proteinExistence type="predicted"/>
<name>A0A4P8XJ92_9BACL</name>
<dbReference type="PROSITE" id="PS51186">
    <property type="entry name" value="GNAT"/>
    <property type="match status" value="1"/>
</dbReference>
<dbReference type="Gene3D" id="3.40.630.30">
    <property type="match status" value="1"/>
</dbReference>
<keyword evidence="3" id="KW-1185">Reference proteome</keyword>
<evidence type="ECO:0000259" key="1">
    <source>
        <dbReference type="PROSITE" id="PS51186"/>
    </source>
</evidence>
<dbReference type="InterPro" id="IPR016181">
    <property type="entry name" value="Acyl_CoA_acyltransferase"/>
</dbReference>
<dbReference type="KEGG" id="palo:E6C60_1597"/>
<dbReference type="EMBL" id="CP040396">
    <property type="protein sequence ID" value="QCT02313.1"/>
    <property type="molecule type" value="Genomic_DNA"/>
</dbReference>
<dbReference type="PANTHER" id="PTHR13355:SF11">
    <property type="entry name" value="GLUCOSAMINE 6-PHOSPHATE N-ACETYLTRANSFERASE"/>
    <property type="match status" value="1"/>
</dbReference>
<evidence type="ECO:0000313" key="2">
    <source>
        <dbReference type="EMBL" id="QCT02313.1"/>
    </source>
</evidence>
<dbReference type="PANTHER" id="PTHR13355">
    <property type="entry name" value="GLUCOSAMINE 6-PHOSPHATE N-ACETYLTRANSFERASE"/>
    <property type="match status" value="1"/>
</dbReference>
<organism evidence="2 3">
    <name type="scientific">Paenibacillus algicola</name>
    <dbReference type="NCBI Taxonomy" id="2565926"/>
    <lineage>
        <taxon>Bacteria</taxon>
        <taxon>Bacillati</taxon>
        <taxon>Bacillota</taxon>
        <taxon>Bacilli</taxon>
        <taxon>Bacillales</taxon>
        <taxon>Paenibacillaceae</taxon>
        <taxon>Paenibacillus</taxon>
    </lineage>
</organism>
<protein>
    <submittedName>
        <fullName evidence="2">GCN5-related N-acetyltransferase</fullName>
    </submittedName>
</protein>